<dbReference type="RefSeq" id="WP_377110001.1">
    <property type="nucleotide sequence ID" value="NZ_JBHSNA010000010.1"/>
</dbReference>
<proteinExistence type="predicted"/>
<reference evidence="2" key="1">
    <citation type="journal article" date="2019" name="Int. J. Syst. Evol. Microbiol.">
        <title>The Global Catalogue of Microorganisms (GCM) 10K type strain sequencing project: providing services to taxonomists for standard genome sequencing and annotation.</title>
        <authorList>
            <consortium name="The Broad Institute Genomics Platform"/>
            <consortium name="The Broad Institute Genome Sequencing Center for Infectious Disease"/>
            <person name="Wu L."/>
            <person name="Ma J."/>
        </authorList>
    </citation>
    <scope>NUCLEOTIDE SEQUENCE [LARGE SCALE GENOMIC DNA]</scope>
    <source>
        <strain evidence="2">KACC 11588</strain>
    </source>
</reference>
<evidence type="ECO:0000313" key="1">
    <source>
        <dbReference type="EMBL" id="MFC5567046.1"/>
    </source>
</evidence>
<protein>
    <submittedName>
        <fullName evidence="1">Uncharacterized protein</fullName>
    </submittedName>
</protein>
<accession>A0ABW0SDN4</accession>
<name>A0ABW0SDN4_9RHOB</name>
<dbReference type="Proteomes" id="UP001596056">
    <property type="component" value="Unassembled WGS sequence"/>
</dbReference>
<keyword evidence="2" id="KW-1185">Reference proteome</keyword>
<dbReference type="EMBL" id="JBHSNA010000010">
    <property type="protein sequence ID" value="MFC5567046.1"/>
    <property type="molecule type" value="Genomic_DNA"/>
</dbReference>
<sequence>MDRGAITAGEALKTFRRHRISCVSFGHWLVDRVDEDVTREAVYDEVA</sequence>
<organism evidence="1 2">
    <name type="scientific">Rubellimicrobium aerolatum</name>
    <dbReference type="NCBI Taxonomy" id="490979"/>
    <lineage>
        <taxon>Bacteria</taxon>
        <taxon>Pseudomonadati</taxon>
        <taxon>Pseudomonadota</taxon>
        <taxon>Alphaproteobacteria</taxon>
        <taxon>Rhodobacterales</taxon>
        <taxon>Roseobacteraceae</taxon>
        <taxon>Rubellimicrobium</taxon>
    </lineage>
</organism>
<evidence type="ECO:0000313" key="2">
    <source>
        <dbReference type="Proteomes" id="UP001596056"/>
    </source>
</evidence>
<gene>
    <name evidence="1" type="ORF">ACFPOC_11570</name>
</gene>
<comment type="caution">
    <text evidence="1">The sequence shown here is derived from an EMBL/GenBank/DDBJ whole genome shotgun (WGS) entry which is preliminary data.</text>
</comment>